<evidence type="ECO:0000256" key="6">
    <source>
        <dbReference type="ARBA" id="ARBA00022833"/>
    </source>
</evidence>
<evidence type="ECO:0000256" key="10">
    <source>
        <dbReference type="ARBA" id="ARBA00032206"/>
    </source>
</evidence>
<keyword evidence="5" id="KW-0479">Metal-binding</keyword>
<evidence type="ECO:0000256" key="1">
    <source>
        <dbReference type="ARBA" id="ARBA00001726"/>
    </source>
</evidence>
<evidence type="ECO:0000256" key="11">
    <source>
        <dbReference type="ARBA" id="ARBA00053542"/>
    </source>
</evidence>
<dbReference type="GO" id="GO:0019568">
    <property type="term" value="P:arabinose catabolic process"/>
    <property type="evidence" value="ECO:0007669"/>
    <property type="project" value="UniProtKB-KW"/>
</dbReference>
<comment type="pathway">
    <text evidence="12">Carbohydrate degradation; L-arabinose degradation via L-ribulose; D-xylulose 5-phosphate from L-arabinose (bacterial route): step 3/3.</text>
</comment>
<dbReference type="Proteomes" id="UP001290582">
    <property type="component" value="Unassembled WGS sequence"/>
</dbReference>
<dbReference type="EC" id="5.1.3.4" evidence="4"/>
<sequence>MDREKVIQEMKERVFYANEQLPKEGLIKLTWGNVSEINRELGVIVIKPSGVDYAKMKIDDMVVTDLQGNLLEKDSLRPSSDLPTHVVLYREFPTVGAIVHTHSVHSVQWAQAKRDIPAYGTTHADTFYGNVPCTRDLTEEEINQRYEEATGDVIVETFKERQLDPLACPAVLVSGHGPFTWGENVTKAVQNSIVLDEVAKMATVTEQLSPKIARIDQYLLDKHYYRKHGANAYYGQN</sequence>
<evidence type="ECO:0000256" key="9">
    <source>
        <dbReference type="ARBA" id="ARBA00023277"/>
    </source>
</evidence>
<dbReference type="InterPro" id="IPR001303">
    <property type="entry name" value="Aldolase_II/adducin_N"/>
</dbReference>
<keyword evidence="6" id="KW-0862">Zinc</keyword>
<evidence type="ECO:0000256" key="2">
    <source>
        <dbReference type="ARBA" id="ARBA00001947"/>
    </source>
</evidence>
<dbReference type="AlphaFoldDB" id="A0A1Y4R1S2"/>
<dbReference type="InterPro" id="IPR050197">
    <property type="entry name" value="Aldolase_class_II_sugar_metab"/>
</dbReference>
<comment type="caution">
    <text evidence="16">The sequence shown here is derived from an EMBL/GenBank/DDBJ whole genome shotgun (WGS) entry which is preliminary data.</text>
</comment>
<comment type="cofactor">
    <cofactor evidence="2">
        <name>Zn(2+)</name>
        <dbReference type="ChEBI" id="CHEBI:29105"/>
    </cofactor>
</comment>
<keyword evidence="7" id="KW-0054">Arabinose catabolism</keyword>
<reference evidence="15" key="3">
    <citation type="submission" date="2023-12" db="EMBL/GenBank/DDBJ databases">
        <title>Molecular genomic analyses of Enterococcus cecorum from sepsis oubreaks in broilers.</title>
        <authorList>
            <person name="Rhoads D."/>
            <person name="Alrubaye A."/>
        </authorList>
    </citation>
    <scope>NUCLEOTIDE SEQUENCE</scope>
    <source>
        <strain evidence="15">1755</strain>
    </source>
</reference>
<evidence type="ECO:0000256" key="8">
    <source>
        <dbReference type="ARBA" id="ARBA00023235"/>
    </source>
</evidence>
<dbReference type="GO" id="GO:0046872">
    <property type="term" value="F:metal ion binding"/>
    <property type="evidence" value="ECO:0007669"/>
    <property type="project" value="UniProtKB-KW"/>
</dbReference>
<dbReference type="FunFam" id="3.40.225.10:FF:000001">
    <property type="entry name" value="L-ribulose-5-phosphate 4-epimerase UlaF"/>
    <property type="match status" value="1"/>
</dbReference>
<accession>A0A1Y4R1S2</accession>
<dbReference type="GeneID" id="60872554"/>
<evidence type="ECO:0000256" key="5">
    <source>
        <dbReference type="ARBA" id="ARBA00022723"/>
    </source>
</evidence>
<protein>
    <recommendedName>
        <fullName evidence="13">L-ribulose-5-phosphate 4-epimerase</fullName>
        <ecNumber evidence="4">5.1.3.4</ecNumber>
    </recommendedName>
    <alternativeName>
        <fullName evidence="10">Phosphoribulose isomerase</fullName>
    </alternativeName>
</protein>
<reference evidence="16" key="2">
    <citation type="journal article" date="2018" name="BMC Genomics">
        <title>Whole genome sequencing and function prediction of 133 gut anaerobes isolated from chicken caecum in pure cultures.</title>
        <authorList>
            <person name="Medvecky M."/>
            <person name="Cejkova D."/>
            <person name="Polansky O."/>
            <person name="Karasova D."/>
            <person name="Kubasova T."/>
            <person name="Cizek A."/>
            <person name="Rychlik I."/>
        </authorList>
    </citation>
    <scope>NUCLEOTIDE SEQUENCE</scope>
    <source>
        <strain evidence="16">An144</strain>
    </source>
</reference>
<dbReference type="GO" id="GO:0016832">
    <property type="term" value="F:aldehyde-lyase activity"/>
    <property type="evidence" value="ECO:0007669"/>
    <property type="project" value="TreeGrafter"/>
</dbReference>
<dbReference type="GO" id="GO:0008742">
    <property type="term" value="F:L-ribulose-phosphate 4-epimerase activity"/>
    <property type="evidence" value="ECO:0007669"/>
    <property type="project" value="UniProtKB-EC"/>
</dbReference>
<evidence type="ECO:0000313" key="17">
    <source>
        <dbReference type="Proteomes" id="UP000196074"/>
    </source>
</evidence>
<dbReference type="SMART" id="SM01007">
    <property type="entry name" value="Aldolase_II"/>
    <property type="match status" value="1"/>
</dbReference>
<name>A0A1Y4R1S2_9ENTE</name>
<dbReference type="NCBIfam" id="NF006047">
    <property type="entry name" value="PRK08193.1"/>
    <property type="match status" value="1"/>
</dbReference>
<evidence type="ECO:0000256" key="13">
    <source>
        <dbReference type="ARBA" id="ARBA00074961"/>
    </source>
</evidence>
<evidence type="ECO:0000256" key="4">
    <source>
        <dbReference type="ARBA" id="ARBA00013186"/>
    </source>
</evidence>
<dbReference type="InterPro" id="IPR036409">
    <property type="entry name" value="Aldolase_II/adducin_N_sf"/>
</dbReference>
<comment type="catalytic activity">
    <reaction evidence="1">
        <text>L-ribulose 5-phosphate = D-xylulose 5-phosphate</text>
        <dbReference type="Rhea" id="RHEA:22368"/>
        <dbReference type="ChEBI" id="CHEBI:57737"/>
        <dbReference type="ChEBI" id="CHEBI:58226"/>
        <dbReference type="EC" id="5.1.3.4"/>
    </reaction>
</comment>
<feature type="domain" description="Class II aldolase/adducin N-terminal" evidence="14">
    <location>
        <begin position="12"/>
        <end position="203"/>
    </location>
</feature>
<dbReference type="Pfam" id="PF00596">
    <property type="entry name" value="Aldolase_II"/>
    <property type="match status" value="1"/>
</dbReference>
<dbReference type="Proteomes" id="UP000196074">
    <property type="component" value="Unassembled WGS sequence"/>
</dbReference>
<evidence type="ECO:0000313" key="15">
    <source>
        <dbReference type="EMBL" id="MDZ5596898.1"/>
    </source>
</evidence>
<keyword evidence="9" id="KW-0119">Carbohydrate metabolism</keyword>
<proteinExistence type="inferred from homology"/>
<dbReference type="Gene3D" id="3.40.225.10">
    <property type="entry name" value="Class II aldolase/adducin N-terminal domain"/>
    <property type="match status" value="1"/>
</dbReference>
<evidence type="ECO:0000259" key="14">
    <source>
        <dbReference type="SMART" id="SM01007"/>
    </source>
</evidence>
<dbReference type="EMBL" id="NFLC01000002">
    <property type="protein sequence ID" value="OUQ11536.1"/>
    <property type="molecule type" value="Genomic_DNA"/>
</dbReference>
<reference evidence="17" key="1">
    <citation type="submission" date="2017-04" db="EMBL/GenBank/DDBJ databases">
        <title>Function of individual gut microbiota members based on whole genome sequencing of pure cultures obtained from chicken caecum.</title>
        <authorList>
            <person name="Medvecky M."/>
            <person name="Cejkova D."/>
            <person name="Polansky O."/>
            <person name="Karasova D."/>
            <person name="Kubasova T."/>
            <person name="Cizek A."/>
            <person name="Rychlik I."/>
        </authorList>
    </citation>
    <scope>NUCLEOTIDE SEQUENCE [LARGE SCALE GENOMIC DNA]</scope>
    <source>
        <strain evidence="17">An144</strain>
    </source>
</reference>
<comment type="similarity">
    <text evidence="3">Belongs to the aldolase class II family. AraD/FucA subfamily.</text>
</comment>
<dbReference type="GO" id="GO:0005829">
    <property type="term" value="C:cytosol"/>
    <property type="evidence" value="ECO:0007669"/>
    <property type="project" value="TreeGrafter"/>
</dbReference>
<keyword evidence="8" id="KW-0413">Isomerase</keyword>
<comment type="function">
    <text evidence="11">Involved in the degradation of L-arabinose. Catalyzes the interconversion of L-ribulose 5-phosphate (LRu5P) and D-xylulose 5-phosphate (D-Xu5P) via a retroaldol/aldol mechanism (carbon-carbon bond cleavage analogous to a class II aldolase reaction).</text>
</comment>
<dbReference type="RefSeq" id="WP_016250821.1">
    <property type="nucleotide sequence ID" value="NZ_CP010059.1"/>
</dbReference>
<dbReference type="PANTHER" id="PTHR22789:SF8">
    <property type="entry name" value="L-RIBULOSE-5-PHOSPHATE 4-EPIMERASE SGBE"/>
    <property type="match status" value="1"/>
</dbReference>
<dbReference type="PANTHER" id="PTHR22789">
    <property type="entry name" value="FUCULOSE PHOSPHATE ALDOLASE"/>
    <property type="match status" value="1"/>
</dbReference>
<organism evidence="16 17">
    <name type="scientific">Enterococcus cecorum</name>
    <dbReference type="NCBI Taxonomy" id="44008"/>
    <lineage>
        <taxon>Bacteria</taxon>
        <taxon>Bacillati</taxon>
        <taxon>Bacillota</taxon>
        <taxon>Bacilli</taxon>
        <taxon>Lactobacillales</taxon>
        <taxon>Enterococcaceae</taxon>
        <taxon>Enterococcus</taxon>
    </lineage>
</organism>
<evidence type="ECO:0000256" key="12">
    <source>
        <dbReference type="ARBA" id="ARBA00060520"/>
    </source>
</evidence>
<evidence type="ECO:0000313" key="16">
    <source>
        <dbReference type="EMBL" id="OUQ11536.1"/>
    </source>
</evidence>
<dbReference type="EMBL" id="JAXOGL010000002">
    <property type="protein sequence ID" value="MDZ5596898.1"/>
    <property type="molecule type" value="Genomic_DNA"/>
</dbReference>
<dbReference type="NCBIfam" id="NF009003">
    <property type="entry name" value="PRK12348.1"/>
    <property type="match status" value="1"/>
</dbReference>
<evidence type="ECO:0000256" key="7">
    <source>
        <dbReference type="ARBA" id="ARBA00022935"/>
    </source>
</evidence>
<gene>
    <name evidence="16" type="primary">araD</name>
    <name evidence="16" type="ORF">B5E88_01370</name>
    <name evidence="15" type="ORF">U1294_01475</name>
</gene>
<evidence type="ECO:0000256" key="3">
    <source>
        <dbReference type="ARBA" id="ARBA00010037"/>
    </source>
</evidence>
<dbReference type="SUPFAM" id="SSF53639">
    <property type="entry name" value="AraD/HMP-PK domain-like"/>
    <property type="match status" value="1"/>
</dbReference>